<dbReference type="Gene3D" id="2.160.10.10">
    <property type="entry name" value="Hexapeptide repeat proteins"/>
    <property type="match status" value="1"/>
</dbReference>
<evidence type="ECO:0000313" key="8">
    <source>
        <dbReference type="EMBL" id="MCI4683201.1"/>
    </source>
</evidence>
<dbReference type="InterPro" id="IPR001451">
    <property type="entry name" value="Hexapep"/>
</dbReference>
<sequence>MAIHPTSLVEDGAKLGDGVEIGPFCHIGPKVTLGDGVVLKSHAVVNGHTTIGPRTTIYPFASIGYEPQDLKYRGEDTILSVGEDCVIREGVTMNPGTAAGRAATVIGDRCFFLANSHVGHDSRIGNDCVFSNNVMIAGHVTIDDWVICGGGSAIVQYARVGAHAFVSGMTGIGADLIPFGLAFGSRGFLMGLNLVGLKRRNFGRDAIHDLRRAYRALFAAEGTLKERVEDVAEEFSENAEVMMIVDFIRSGGDRALCMPELERVAL</sequence>
<evidence type="ECO:0000256" key="5">
    <source>
        <dbReference type="ARBA" id="ARBA00023315"/>
    </source>
</evidence>
<dbReference type="HAMAP" id="MF_00387">
    <property type="entry name" value="LpxA"/>
    <property type="match status" value="1"/>
</dbReference>
<gene>
    <name evidence="6 8" type="primary">lpxA</name>
    <name evidence="8" type="ORF">K2U94_10545</name>
</gene>
<dbReference type="EMBL" id="JAIVFP010000001">
    <property type="protein sequence ID" value="MCI4683201.1"/>
    <property type="molecule type" value="Genomic_DNA"/>
</dbReference>
<comment type="function">
    <text evidence="6">Involved in the biosynthesis of lipid A, a phosphorylated glycolipid that anchors the lipopolysaccharide to the outer membrane of the cell.</text>
</comment>
<keyword evidence="4 6" id="KW-0443">Lipid metabolism</keyword>
<dbReference type="GO" id="GO:0008780">
    <property type="term" value="F:acyl-[acyl-carrier-protein]-UDP-N-acetylglucosamine O-acyltransferase activity"/>
    <property type="evidence" value="ECO:0007669"/>
    <property type="project" value="UniProtKB-EC"/>
</dbReference>
<dbReference type="NCBIfam" id="TIGR01852">
    <property type="entry name" value="lipid_A_lpxA"/>
    <property type="match status" value="1"/>
</dbReference>
<dbReference type="NCBIfam" id="NF003657">
    <property type="entry name" value="PRK05289.1"/>
    <property type="match status" value="1"/>
</dbReference>
<dbReference type="Gene3D" id="1.20.1180.10">
    <property type="entry name" value="Udp N-acetylglucosamine O-acyltransferase, C-terminal domain"/>
    <property type="match status" value="1"/>
</dbReference>
<comment type="catalytic activity">
    <reaction evidence="6">
        <text>a (3R)-hydroxyacyl-[ACP] + UDP-N-acetyl-alpha-D-glucosamine = a UDP-3-O-[(3R)-3-hydroxyacyl]-N-acetyl-alpha-D-glucosamine + holo-[ACP]</text>
        <dbReference type="Rhea" id="RHEA:67812"/>
        <dbReference type="Rhea" id="RHEA-COMP:9685"/>
        <dbReference type="Rhea" id="RHEA-COMP:9945"/>
        <dbReference type="ChEBI" id="CHEBI:57705"/>
        <dbReference type="ChEBI" id="CHEBI:64479"/>
        <dbReference type="ChEBI" id="CHEBI:78827"/>
        <dbReference type="ChEBI" id="CHEBI:173225"/>
        <dbReference type="EC" id="2.3.1.129"/>
    </reaction>
</comment>
<name>A0ABS9Z6F1_9HYPH</name>
<dbReference type="Pfam" id="PF00132">
    <property type="entry name" value="Hexapep"/>
    <property type="match status" value="2"/>
</dbReference>
<dbReference type="CDD" id="cd03351">
    <property type="entry name" value="LbH_UDP-GlcNAc_AT"/>
    <property type="match status" value="1"/>
</dbReference>
<comment type="caution">
    <text evidence="8">The sequence shown here is derived from an EMBL/GenBank/DDBJ whole genome shotgun (WGS) entry which is preliminary data.</text>
</comment>
<dbReference type="RefSeq" id="WP_243067163.1">
    <property type="nucleotide sequence ID" value="NZ_JAIVFK010000048.1"/>
</dbReference>
<evidence type="ECO:0000256" key="1">
    <source>
        <dbReference type="ARBA" id="ARBA00022516"/>
    </source>
</evidence>
<keyword evidence="9" id="KW-1185">Reference proteome</keyword>
<dbReference type="Proteomes" id="UP001139104">
    <property type="component" value="Unassembled WGS sequence"/>
</dbReference>
<keyword evidence="1 6" id="KW-0444">Lipid biosynthesis</keyword>
<keyword evidence="6" id="KW-0963">Cytoplasm</keyword>
<evidence type="ECO:0000256" key="4">
    <source>
        <dbReference type="ARBA" id="ARBA00023098"/>
    </source>
</evidence>
<evidence type="ECO:0000256" key="2">
    <source>
        <dbReference type="ARBA" id="ARBA00022556"/>
    </source>
</evidence>
<proteinExistence type="inferred from homology"/>
<comment type="subcellular location">
    <subcellularLocation>
        <location evidence="6">Cytoplasm</location>
    </subcellularLocation>
</comment>
<comment type="subunit">
    <text evidence="6">Homotrimer.</text>
</comment>
<keyword evidence="5 6" id="KW-0012">Acyltransferase</keyword>
<reference evidence="8" key="1">
    <citation type="journal article" date="2022" name="ISME J.">
        <title>Identification of active gaseous-alkane degraders at natural gas seeps.</title>
        <authorList>
            <person name="Farhan Ul Haque M."/>
            <person name="Hernandez M."/>
            <person name="Crombie A.T."/>
            <person name="Murrell J.C."/>
        </authorList>
    </citation>
    <scope>NUCLEOTIDE SEQUENCE</scope>
    <source>
        <strain evidence="8">PC2</strain>
    </source>
</reference>
<dbReference type="PANTHER" id="PTHR43480">
    <property type="entry name" value="ACYL-[ACYL-CARRIER-PROTEIN]--UDP-N-ACETYLGLUCOSAMINE O-ACYLTRANSFERASE"/>
    <property type="match status" value="1"/>
</dbReference>
<dbReference type="InterPro" id="IPR037157">
    <property type="entry name" value="Acetyltransf_C_sf"/>
</dbReference>
<dbReference type="PIRSF" id="PIRSF000456">
    <property type="entry name" value="UDP-GlcNAc_acltr"/>
    <property type="match status" value="1"/>
</dbReference>
<accession>A0ABS9Z6F1</accession>
<comment type="pathway">
    <text evidence="6">Glycolipid biosynthesis; lipid IV(A) biosynthesis; lipid IV(A) from (3R)-3-hydroxytetradecanoyl-[acyl-carrier-protein] and UDP-N-acetyl-alpha-D-glucosamine: step 1/6.</text>
</comment>
<evidence type="ECO:0000256" key="3">
    <source>
        <dbReference type="ARBA" id="ARBA00022679"/>
    </source>
</evidence>
<dbReference type="InterPro" id="IPR010137">
    <property type="entry name" value="Lipid_A_LpxA"/>
</dbReference>
<evidence type="ECO:0000259" key="7">
    <source>
        <dbReference type="Pfam" id="PF13720"/>
    </source>
</evidence>
<evidence type="ECO:0000313" key="9">
    <source>
        <dbReference type="Proteomes" id="UP001139104"/>
    </source>
</evidence>
<organism evidence="8 9">
    <name type="scientific">Candidatus Rhodoblastus alkanivorans</name>
    <dbReference type="NCBI Taxonomy" id="2954117"/>
    <lineage>
        <taxon>Bacteria</taxon>
        <taxon>Pseudomonadati</taxon>
        <taxon>Pseudomonadota</taxon>
        <taxon>Alphaproteobacteria</taxon>
        <taxon>Hyphomicrobiales</taxon>
        <taxon>Rhodoblastaceae</taxon>
        <taxon>Rhodoblastus</taxon>
    </lineage>
</organism>
<evidence type="ECO:0000256" key="6">
    <source>
        <dbReference type="HAMAP-Rule" id="MF_00387"/>
    </source>
</evidence>
<dbReference type="PANTHER" id="PTHR43480:SF1">
    <property type="entry name" value="ACYL-[ACYL-CARRIER-PROTEIN]--UDP-N-ACETYLGLUCOSAMINE O-ACYLTRANSFERASE, MITOCHONDRIAL-RELATED"/>
    <property type="match status" value="1"/>
</dbReference>
<keyword evidence="2 6" id="KW-0441">Lipid A biosynthesis</keyword>
<dbReference type="Pfam" id="PF13720">
    <property type="entry name" value="Acetyltransf_11"/>
    <property type="match status" value="1"/>
</dbReference>
<dbReference type="SUPFAM" id="SSF51161">
    <property type="entry name" value="Trimeric LpxA-like enzymes"/>
    <property type="match status" value="1"/>
</dbReference>
<dbReference type="InterPro" id="IPR029098">
    <property type="entry name" value="Acetyltransf_C"/>
</dbReference>
<dbReference type="InterPro" id="IPR011004">
    <property type="entry name" value="Trimer_LpxA-like_sf"/>
</dbReference>
<comment type="similarity">
    <text evidence="6">Belongs to the transferase hexapeptide repeat family. LpxA subfamily.</text>
</comment>
<keyword evidence="6" id="KW-0677">Repeat</keyword>
<feature type="domain" description="UDP N-acetylglucosamine O-acyltransferase C-terminal" evidence="7">
    <location>
        <begin position="175"/>
        <end position="255"/>
    </location>
</feature>
<dbReference type="EC" id="2.3.1.129" evidence="6"/>
<keyword evidence="3 6" id="KW-0808">Transferase</keyword>
<protein>
    <recommendedName>
        <fullName evidence="6">Acyl-[acyl-carrier-protein]--UDP-N-acetylglucosamine O-acyltransferase</fullName>
        <shortName evidence="6">UDP-N-acetylglucosamine acyltransferase</shortName>
        <ecNumber evidence="6">2.3.1.129</ecNumber>
    </recommendedName>
</protein>